<keyword evidence="4 6" id="KW-1133">Transmembrane helix</keyword>
<evidence type="ECO:0000313" key="8">
    <source>
        <dbReference type="Proteomes" id="UP000784880"/>
    </source>
</evidence>
<accession>A0ABS6JMD7</accession>
<evidence type="ECO:0000256" key="3">
    <source>
        <dbReference type="ARBA" id="ARBA00022692"/>
    </source>
</evidence>
<keyword evidence="2" id="KW-1003">Cell membrane</keyword>
<comment type="caution">
    <text evidence="7">The sequence shown here is derived from an EMBL/GenBank/DDBJ whole genome shotgun (WGS) entry which is preliminary data.</text>
</comment>
<evidence type="ECO:0000256" key="6">
    <source>
        <dbReference type="SAM" id="Phobius"/>
    </source>
</evidence>
<keyword evidence="3 6" id="KW-0812">Transmembrane</keyword>
<dbReference type="Proteomes" id="UP000784880">
    <property type="component" value="Unassembled WGS sequence"/>
</dbReference>
<feature type="transmembrane region" description="Helical" evidence="6">
    <location>
        <begin position="112"/>
        <end position="134"/>
    </location>
</feature>
<evidence type="ECO:0000256" key="1">
    <source>
        <dbReference type="ARBA" id="ARBA00004651"/>
    </source>
</evidence>
<dbReference type="PANTHER" id="PTHR30086">
    <property type="entry name" value="ARGININE EXPORTER PROTEIN ARGO"/>
    <property type="match status" value="1"/>
</dbReference>
<dbReference type="PANTHER" id="PTHR30086:SF20">
    <property type="entry name" value="ARGININE EXPORTER PROTEIN ARGO-RELATED"/>
    <property type="match status" value="1"/>
</dbReference>
<feature type="transmembrane region" description="Helical" evidence="6">
    <location>
        <begin position="6"/>
        <end position="28"/>
    </location>
</feature>
<sequence>MLEPIIHGFILALGLILPPGVQNIFLFNQGIIQPKIRKALPAYITASLCDTILILLAVLGTSLVIHGSLWIKEFLIWGGVVFLTYMGWSTWKSEPSSGGDITNKRFTIKKQILFAASVSLLNPHAIIDTVGVIGPSSVSYNGEEKLMFAISCIIVSWAFFLFLILLGHTSRKIDKTGGYMLVLNKISALFMWGAAIYLGLSIFI</sequence>
<proteinExistence type="predicted"/>
<reference evidence="7 8" key="1">
    <citation type="submission" date="2021-06" db="EMBL/GenBank/DDBJ databases">
        <title>Bacillus sp. RD4P76, an endophyte from a halophyte.</title>
        <authorList>
            <person name="Sun J.-Q."/>
        </authorList>
    </citation>
    <scope>NUCLEOTIDE SEQUENCE [LARGE SCALE GENOMIC DNA]</scope>
    <source>
        <strain evidence="7 8">CGMCC 1.15917</strain>
    </source>
</reference>
<comment type="subcellular location">
    <subcellularLocation>
        <location evidence="1">Cell membrane</location>
        <topology evidence="1">Multi-pass membrane protein</topology>
    </subcellularLocation>
</comment>
<evidence type="ECO:0000256" key="2">
    <source>
        <dbReference type="ARBA" id="ARBA00022475"/>
    </source>
</evidence>
<feature type="transmembrane region" description="Helical" evidence="6">
    <location>
        <begin position="146"/>
        <end position="166"/>
    </location>
</feature>
<feature type="transmembrane region" description="Helical" evidence="6">
    <location>
        <begin position="74"/>
        <end position="91"/>
    </location>
</feature>
<feature type="transmembrane region" description="Helical" evidence="6">
    <location>
        <begin position="40"/>
        <end position="68"/>
    </location>
</feature>
<dbReference type="EMBL" id="JAHQCS010000144">
    <property type="protein sequence ID" value="MBU9713585.1"/>
    <property type="molecule type" value="Genomic_DNA"/>
</dbReference>
<name>A0ABS6JMD7_9BACI</name>
<feature type="transmembrane region" description="Helical" evidence="6">
    <location>
        <begin position="178"/>
        <end position="200"/>
    </location>
</feature>
<gene>
    <name evidence="7" type="ORF">KS419_17795</name>
</gene>
<evidence type="ECO:0000256" key="4">
    <source>
        <dbReference type="ARBA" id="ARBA00022989"/>
    </source>
</evidence>
<dbReference type="RefSeq" id="WP_217067736.1">
    <property type="nucleotide sequence ID" value="NZ_JAHQCS010000144.1"/>
</dbReference>
<dbReference type="InterPro" id="IPR001123">
    <property type="entry name" value="LeuE-type"/>
</dbReference>
<dbReference type="Pfam" id="PF01810">
    <property type="entry name" value="LysE"/>
    <property type="match status" value="1"/>
</dbReference>
<evidence type="ECO:0000313" key="7">
    <source>
        <dbReference type="EMBL" id="MBU9713585.1"/>
    </source>
</evidence>
<organism evidence="7 8">
    <name type="scientific">Evansella tamaricis</name>
    <dbReference type="NCBI Taxonomy" id="2069301"/>
    <lineage>
        <taxon>Bacteria</taxon>
        <taxon>Bacillati</taxon>
        <taxon>Bacillota</taxon>
        <taxon>Bacilli</taxon>
        <taxon>Bacillales</taxon>
        <taxon>Bacillaceae</taxon>
        <taxon>Evansella</taxon>
    </lineage>
</organism>
<protein>
    <submittedName>
        <fullName evidence="7">LysE/ArgO family amino acid transporter</fullName>
    </submittedName>
</protein>
<keyword evidence="5 6" id="KW-0472">Membrane</keyword>
<keyword evidence="8" id="KW-1185">Reference proteome</keyword>
<evidence type="ECO:0000256" key="5">
    <source>
        <dbReference type="ARBA" id="ARBA00023136"/>
    </source>
</evidence>